<proteinExistence type="predicted"/>
<dbReference type="Proteomes" id="UP000282483">
    <property type="component" value="Chromosome"/>
</dbReference>
<evidence type="ECO:0000313" key="1">
    <source>
        <dbReference type="EMBL" id="BBB15813.1"/>
    </source>
</evidence>
<dbReference type="EMBL" id="AP018005">
    <property type="protein sequence ID" value="BBB15813.1"/>
    <property type="molecule type" value="Genomic_DNA"/>
</dbReference>
<dbReference type="Gene3D" id="2.40.160.20">
    <property type="match status" value="1"/>
</dbReference>
<organism evidence="1 2">
    <name type="scientific">Candidatus Rickettsiella viridis</name>
    <dbReference type="NCBI Taxonomy" id="676208"/>
    <lineage>
        <taxon>Bacteria</taxon>
        <taxon>Pseudomonadati</taxon>
        <taxon>Pseudomonadota</taxon>
        <taxon>Gammaproteobacteria</taxon>
        <taxon>Legionellales</taxon>
        <taxon>Coxiellaceae</taxon>
        <taxon>Rickettsiella</taxon>
    </lineage>
</organism>
<name>A0A2Z5UXI4_9COXI</name>
<protein>
    <submittedName>
        <fullName evidence="1">Uncharacterized protein</fullName>
    </submittedName>
</protein>
<dbReference type="SUPFAM" id="SSF56925">
    <property type="entry name" value="OMPA-like"/>
    <property type="match status" value="1"/>
</dbReference>
<dbReference type="RefSeq" id="WP_126323347.1">
    <property type="nucleotide sequence ID" value="NZ_AP018005.1"/>
</dbReference>
<dbReference type="KEGG" id="rvi:RVIR1_13670"/>
<evidence type="ECO:0000313" key="2">
    <source>
        <dbReference type="Proteomes" id="UP000282483"/>
    </source>
</evidence>
<accession>A0A2Z5UXI4</accession>
<sequence length="258" mass="29175">MCFFKVISALVLGVLLYFVPGLLYAAPIPCCIKPHYHHPHRLYFDLGVGKTYDYARSNSFLENNGLVFGTLTTLTSYSTPFFFVGIGYQWTQDSPWFPYLNVGLQHRYTAPINVAGISNTAPINTTDYTYRMQQESWLIMTKADIYKWKRFMPYLTAGMGASFNRISQLFVNAPEVANQLTGSTTHSSDFSYSVGGGVDFIVKDDFWLSLGYFFDDFGKNKIDKVFANGLGPVFSLGELKNANLHANSFYLKARYLFA</sequence>
<reference evidence="1 2" key="1">
    <citation type="submission" date="2017-03" db="EMBL/GenBank/DDBJ databases">
        <title>The genome sequence of Candidatus Rickettsiella viridis.</title>
        <authorList>
            <person name="Nikoh N."/>
            <person name="Tsuchida T."/>
            <person name="Yamaguchi K."/>
            <person name="Maeda T."/>
            <person name="Shigenobu S."/>
            <person name="Fukatsu T."/>
        </authorList>
    </citation>
    <scope>NUCLEOTIDE SEQUENCE [LARGE SCALE GENOMIC DNA]</scope>
    <source>
        <strain evidence="1 2">Ap-RA04</strain>
    </source>
</reference>
<dbReference type="OrthoDB" id="5652104at2"/>
<dbReference type="InterPro" id="IPR011250">
    <property type="entry name" value="OMP/PagP_B-barrel"/>
</dbReference>
<keyword evidence="2" id="KW-1185">Reference proteome</keyword>
<dbReference type="AlphaFoldDB" id="A0A2Z5UXI4"/>
<gene>
    <name evidence="1" type="ORF">RVIR1_13670</name>
</gene>